<keyword evidence="2" id="KW-1185">Reference proteome</keyword>
<evidence type="ECO:0000313" key="2">
    <source>
        <dbReference type="Proteomes" id="UP000236319"/>
    </source>
</evidence>
<proteinExistence type="predicted"/>
<comment type="caution">
    <text evidence="1">The sequence shown here is derived from an EMBL/GenBank/DDBJ whole genome shotgun (WGS) entry which is preliminary data.</text>
</comment>
<reference evidence="1 2" key="1">
    <citation type="journal article" date="2017" name="BMC Genomics">
        <title>Whole-genome assembly of Babesia ovata and comparative genomics between closely related pathogens.</title>
        <authorList>
            <person name="Yamagishi J."/>
            <person name="Asada M."/>
            <person name="Hakimi H."/>
            <person name="Tanaka T.Q."/>
            <person name="Sugimoto C."/>
            <person name="Kawazu S."/>
        </authorList>
    </citation>
    <scope>NUCLEOTIDE SEQUENCE [LARGE SCALE GENOMIC DNA]</scope>
    <source>
        <strain evidence="1 2">Miyake</strain>
    </source>
</reference>
<gene>
    <name evidence="1" type="ORF">BOVATA_009710</name>
</gene>
<dbReference type="GeneID" id="39873248"/>
<dbReference type="VEuPathDB" id="PiroplasmaDB:BOVATA_009710"/>
<evidence type="ECO:0000313" key="1">
    <source>
        <dbReference type="EMBL" id="GBE59478.1"/>
    </source>
</evidence>
<dbReference type="AlphaFoldDB" id="A0A2H6K921"/>
<dbReference type="EMBL" id="BDSA01000001">
    <property type="protein sequence ID" value="GBE59478.1"/>
    <property type="molecule type" value="Genomic_DNA"/>
</dbReference>
<organism evidence="1 2">
    <name type="scientific">Babesia ovata</name>
    <dbReference type="NCBI Taxonomy" id="189622"/>
    <lineage>
        <taxon>Eukaryota</taxon>
        <taxon>Sar</taxon>
        <taxon>Alveolata</taxon>
        <taxon>Apicomplexa</taxon>
        <taxon>Aconoidasida</taxon>
        <taxon>Piroplasmida</taxon>
        <taxon>Babesiidae</taxon>
        <taxon>Babesia</taxon>
    </lineage>
</organism>
<dbReference type="Proteomes" id="UP000236319">
    <property type="component" value="Unassembled WGS sequence"/>
</dbReference>
<sequence>MLTVLRVSIKALKDVEEIVIILVSLFNCRAFFEVFAVSVLNHLSENSMDVLAFHVVGVLQFRGLCSGGGRHFESAAGKEISEFIAYMNFVVPPILLPPCQPVVEFVHAALQNRQAGEKDLGASLHVGVVGVPPVERGAGVCGDVRCAELCDKALQASPNGVDCWSGRLLEVFWSQFGERFFKFVKHPRDAIVEGIIYLKVVEQLVERVINF</sequence>
<dbReference type="RefSeq" id="XP_028865721.1">
    <property type="nucleotide sequence ID" value="XM_029009888.1"/>
</dbReference>
<accession>A0A2H6K921</accession>
<protein>
    <submittedName>
        <fullName evidence="1">Uncharacterized protein</fullName>
    </submittedName>
</protein>
<name>A0A2H6K921_9APIC</name>